<dbReference type="PANTHER" id="PTHR12110">
    <property type="entry name" value="HYDROXYPYRUVATE ISOMERASE"/>
    <property type="match status" value="1"/>
</dbReference>
<accession>A0A1V5SVU1</accession>
<dbReference type="EC" id="4.2.1.44" evidence="2"/>
<dbReference type="InterPro" id="IPR050312">
    <property type="entry name" value="IolE/XylAMocC-like"/>
</dbReference>
<dbReference type="EMBL" id="MWBQ01000076">
    <property type="protein sequence ID" value="OQA58291.1"/>
    <property type="molecule type" value="Genomic_DNA"/>
</dbReference>
<comment type="caution">
    <text evidence="2">The sequence shown here is derived from an EMBL/GenBank/DDBJ whole genome shotgun (WGS) entry which is preliminary data.</text>
</comment>
<dbReference type="Pfam" id="PF01261">
    <property type="entry name" value="AP_endonuc_2"/>
    <property type="match status" value="1"/>
</dbReference>
<dbReference type="Proteomes" id="UP000485569">
    <property type="component" value="Unassembled WGS sequence"/>
</dbReference>
<evidence type="ECO:0000313" key="2">
    <source>
        <dbReference type="EMBL" id="OQA58291.1"/>
    </source>
</evidence>
<name>A0A1V5SVU1_9BACT</name>
<dbReference type="Gene3D" id="3.20.20.150">
    <property type="entry name" value="Divalent-metal-dependent TIM barrel enzymes"/>
    <property type="match status" value="1"/>
</dbReference>
<dbReference type="InterPro" id="IPR036237">
    <property type="entry name" value="Xyl_isomerase-like_sf"/>
</dbReference>
<protein>
    <submittedName>
        <fullName evidence="2">Inosose dehydratase</fullName>
        <ecNumber evidence="2">4.2.1.44</ecNumber>
    </submittedName>
</protein>
<sequence>MKIGIDSYCYHRYFGEIYDFQQDPGKRITFDHFLKRSNELGVDVVSLETCFFPENDQDFLKKLKDQIIEFGLDPVVAWGHPDGFEGGKKPEAAKDLKKHLRTCQELNAQVMRIVVSSLAFRHEPHGPQIEKVSKILRDVMPRFEDNGVKIGIENHFDFTSDELLEIIERVGSSNLGVTFDSGNALRIGENPIEAARKLIDKIFATHIKDVAPLYGGNPADWYFFASVPAGRGIIDFPALVQVFKENHYQGSLTLEIDYLDPNYGNEDQAVAESIRYLQKITA</sequence>
<dbReference type="SUPFAM" id="SSF51658">
    <property type="entry name" value="Xylose isomerase-like"/>
    <property type="match status" value="1"/>
</dbReference>
<evidence type="ECO:0000259" key="1">
    <source>
        <dbReference type="Pfam" id="PF01261"/>
    </source>
</evidence>
<dbReference type="AlphaFoldDB" id="A0A1V5SVU1"/>
<dbReference type="PANTHER" id="PTHR12110:SF41">
    <property type="entry name" value="INOSOSE DEHYDRATASE"/>
    <property type="match status" value="1"/>
</dbReference>
<dbReference type="InterPro" id="IPR013022">
    <property type="entry name" value="Xyl_isomerase-like_TIM-brl"/>
</dbReference>
<dbReference type="GO" id="GO:0050114">
    <property type="term" value="F:myo-inosose-2 dehydratase activity"/>
    <property type="evidence" value="ECO:0007669"/>
    <property type="project" value="UniProtKB-EC"/>
</dbReference>
<proteinExistence type="predicted"/>
<keyword evidence="2" id="KW-0456">Lyase</keyword>
<organism evidence="2">
    <name type="scientific">Candidatus Atribacter allofermentans</name>
    <dbReference type="NCBI Taxonomy" id="1852833"/>
    <lineage>
        <taxon>Bacteria</taxon>
        <taxon>Pseudomonadati</taxon>
        <taxon>Atribacterota</taxon>
        <taxon>Atribacteria</taxon>
        <taxon>Atribacterales</taxon>
        <taxon>Atribacteraceae</taxon>
        <taxon>Atribacter</taxon>
    </lineage>
</organism>
<gene>
    <name evidence="2" type="primary">iolE_2</name>
    <name evidence="2" type="ORF">BWY41_01083</name>
</gene>
<feature type="domain" description="Xylose isomerase-like TIM barrel" evidence="1">
    <location>
        <begin position="36"/>
        <end position="279"/>
    </location>
</feature>
<reference evidence="2" key="1">
    <citation type="submission" date="2017-02" db="EMBL/GenBank/DDBJ databases">
        <title>Delving into the versatile metabolic prowess of the omnipresent phylum Bacteroidetes.</title>
        <authorList>
            <person name="Nobu M.K."/>
            <person name="Mei R."/>
            <person name="Narihiro T."/>
            <person name="Kuroda K."/>
            <person name="Liu W.-T."/>
        </authorList>
    </citation>
    <scope>NUCLEOTIDE SEQUENCE</scope>
    <source>
        <strain evidence="2">ADurb.Bin276</strain>
    </source>
</reference>